<sequence length="231" mass="26303">MSYTFAIRPVLLSEIDALMSIWLSVWPLDAQYFDSALNTQAYLDEYHRYDRSRLTEHLIDLVTGHDIVMVVEFDGAENTKYRKVVAFSLWEAPLKGQNGDGNAVELISMGSAFKTSTVLPGYRFPNPSRMSDINKSITNPKTTYFDSRYGNKQLYLVALATHLASRRQGAAKMLCEWAVSKGNGRKASCYIRRGQKLYKMLGFEDKGIMETWVEGDNEPLVTRAMVWEMGR</sequence>
<dbReference type="InterPro" id="IPR016181">
    <property type="entry name" value="Acyl_CoA_acyltransferase"/>
</dbReference>
<dbReference type="Proteomes" id="UP001276659">
    <property type="component" value="Unassembled WGS sequence"/>
</dbReference>
<dbReference type="AlphaFoldDB" id="A0AAD9Z4Q4"/>
<dbReference type="InterPro" id="IPR052523">
    <property type="entry name" value="Trichothecene_AcTrans"/>
</dbReference>
<proteinExistence type="predicted"/>
<dbReference type="SUPFAM" id="SSF55729">
    <property type="entry name" value="Acyl-CoA N-acyltransferases (Nat)"/>
    <property type="match status" value="1"/>
</dbReference>
<evidence type="ECO:0008006" key="3">
    <source>
        <dbReference type="Google" id="ProtNLM"/>
    </source>
</evidence>
<evidence type="ECO:0000313" key="2">
    <source>
        <dbReference type="Proteomes" id="UP001276659"/>
    </source>
</evidence>
<dbReference type="PANTHER" id="PTHR42791">
    <property type="entry name" value="GNAT FAMILY ACETYLTRANSFERASE"/>
    <property type="match status" value="1"/>
</dbReference>
<protein>
    <recommendedName>
        <fullName evidence="3">N-acetyltransferase domain-containing protein</fullName>
    </recommendedName>
</protein>
<reference evidence="1" key="1">
    <citation type="submission" date="2022-11" db="EMBL/GenBank/DDBJ databases">
        <title>Chromosomal genome sequence assembly and mating type (MAT) locus characterization of the leprose asexual lichenized fungus Lepraria neglecta (Nyl.) Erichsen.</title>
        <authorList>
            <person name="Allen J.L."/>
            <person name="Pfeffer B."/>
        </authorList>
    </citation>
    <scope>NUCLEOTIDE SEQUENCE</scope>
    <source>
        <strain evidence="1">Allen 5258</strain>
    </source>
</reference>
<gene>
    <name evidence="1" type="ORF">OEA41_009654</name>
</gene>
<accession>A0AAD9Z4Q4</accession>
<keyword evidence="2" id="KW-1185">Reference proteome</keyword>
<dbReference type="PANTHER" id="PTHR42791:SF2">
    <property type="entry name" value="N-ACETYLTRANSFERASE DOMAIN-CONTAINING PROTEIN"/>
    <property type="match status" value="1"/>
</dbReference>
<comment type="caution">
    <text evidence="1">The sequence shown here is derived from an EMBL/GenBank/DDBJ whole genome shotgun (WGS) entry which is preliminary data.</text>
</comment>
<dbReference type="Gene3D" id="3.40.630.30">
    <property type="match status" value="1"/>
</dbReference>
<organism evidence="1 2">
    <name type="scientific">Lepraria neglecta</name>
    <dbReference type="NCBI Taxonomy" id="209136"/>
    <lineage>
        <taxon>Eukaryota</taxon>
        <taxon>Fungi</taxon>
        <taxon>Dikarya</taxon>
        <taxon>Ascomycota</taxon>
        <taxon>Pezizomycotina</taxon>
        <taxon>Lecanoromycetes</taxon>
        <taxon>OSLEUM clade</taxon>
        <taxon>Lecanoromycetidae</taxon>
        <taxon>Lecanorales</taxon>
        <taxon>Lecanorineae</taxon>
        <taxon>Stereocaulaceae</taxon>
        <taxon>Lepraria</taxon>
    </lineage>
</organism>
<evidence type="ECO:0000313" key="1">
    <source>
        <dbReference type="EMBL" id="KAK3170267.1"/>
    </source>
</evidence>
<name>A0AAD9Z4Q4_9LECA</name>
<dbReference type="EMBL" id="JASNWA010000009">
    <property type="protein sequence ID" value="KAK3170267.1"/>
    <property type="molecule type" value="Genomic_DNA"/>
</dbReference>